<sequence length="2463" mass="266489">MAMHGGGRRLDQEEEIIPAIRHDDAEWKIIQQNTFTRWVNNHLQKCGESIQNLETDFSDGLKLIHLAAALSQKNVGKFNKKVSFRSQKLENVSLALNFFQNEENIKIINIDSTHIVDHNKKLILGLIWTLILHYSISMGWIQERNDGQPEETPKQKLLNWIRSRLPGVPLSNFTSDWNDGVALGALVNALAPGSLPDWDQWSPNEALPNTQKAMQTAQDLLQVAPLIAPAELIHPDIDEMSVMTYLSQFPAARPVVIKTKVSAEYRNLDEHPLVGKPTEFQVKLSPEGYKPKLTLRDNEGNEVHSAMTKLNDDFFNVKYTPSRVGPLNVDVSAVESKTFTAQSIPDASRTIHVQPLARLLDYPKRAHVGDELRFDVVDANEGVVEAVVVDATGVDHRLPVLESNSPGNYNFLYTVPNAGLHSLNVFHRKNHIAGSPFPLRVKEKNDFEVWGRGICANGVRVGDKVPVHVQSNDPEENVANANLQIHVVQPDGTTLPVSAGFDEEDGKLTFEYSPHAVGEHAVTVTAAGELVKEHKVDVSPATKSKIRAFGPGLCGGIVNEPSVFHVETNGEADSLAFSIEGPSKADIECSDRGNGAALVSYTPKHDGIYKVNVLAGGDHIQDSPFVLRVHEADDAFKPSAARVTGIEENKPYPVGEKIPFRVDTRLVGADVYPKVAIYDKNLHPLAYDSREITPGIFEYAFQPKEDGKYIADVSLRGVAAPGAPFLLNVSEPVDLSKLKIYGPGVEGPVYSQEPTHFTIDAKQAGPGAVEVALADRFGEAVDIDVLDNRDGSFTVKYTAPKPGAYQLNVIFAGDEISPIEINVKPRVDVSGIRVEGLENDGENTRIVITAPSGRVVEAIIESTETGFRVRFTPSEIGDYTIDVTYQDIPIDEAPFTMTAVPEDGIPSNSVAEAEYVVSGTGPACAGLVTVTGPGLGPLVAQRPTHVAIDTTRAGFGDIDLFVDGPTRTPLHCVDNQDGILTMRFTPKTPGVYYLRVMFDNEHVPGSPFQIVAVAPILGSPSFLSSDREKTESPFTSISSGSPTPQTARCGALETDGVFHFEVLNSEKFRKVLAGSRLKPKVDLCGLEPEGKGLELTDEVNGKLYSVKLNEKPPGVFSTNIPLAQIDPKDGRTRHDFKLHFDDVLVKEAKIDVVDGTDVNKCDVQGDGLKEGVVGEISSFHVDLDGAGSGELNVEIKGPSKADPVVRDNGNGTCFVDYCPTLPGNYEVGVLFGDKEKQHVKGSPYHVTVDHPKNIDAVKVDGLDNAKCRVGEPISFKVDASHTKLAPVTARTLPIYQQPIIEQDPKNPRVFYGKFVPIGDAGVNVPIEVLCDGEPVPGSPFPVRLLPETEPENVKFGSYGSDVVQHPVASNDAVVEVDTRDCGVVKDVRAEVVGPDGKPRKTSLTPSKTPGVIDLTWPTDVSGEYSATVYINGKKVPQTIFVNATVVGTKSDVVPAAQLACREVVLDEPIHVSYVHPGREKANFSIVAQRPDAVKCDIRRSRDPKSGDVKEELLIHPTKEGPNVLEVYYGGNHVDTIEYDTLSKSQYDELVNKKARADDVEQYEKRYEQPVLGEAVVPNGSSPLRNGSSSSHSSSSGDVDPKALFPREFKFNLSEDSNIRVSQLEAIVMPPSKKQEAAEIIDNHDGTILVKYSPKVFGSHELSILQNGAQLQGTPIKFFVDSYGDGYATVYGPGLQNAVVGEPAAFTVCAKGSHAKEVSVSIEGPAQSAIKIHDNKDGTCAVTWVPPVPGEYKVHVLLGGKDVHDSPFTVLVMGEGQKRAHLSVGSTSEVALNIAQGELKGISASIKSPSGIEEPCFVRLIDGGRLGVSFTPREVGEHLITVKRDGKLVPKAPFKIKVDKNQVGDASKVEVSGPGKSKAISLQPNEILIDTTKAGYGGLSISVQGPSKAELTCKEVKAGLIKVIYTPTEPGVYAIAIKFADHHVRDSPLTVNCSGKGAGRVVANVSRRVEQTSMSLPGQESLMFLKLPNTSPMDINARIMDPKGHNEFIEMRDLGDQYYQIRFTPSMEGVHTLSVMHKDAHVNGSPFQFTVGSFNEGGAHKVRAAGQGVVRGETGHKNTFNVYSREAGPGNLSVTVEGPSKANIEFHEHKDGNCHVEYKVAQPGEYIVAVKFNDGHIPDSPFKVFIAPATGEVRKLELASFHDQGIPVGKAFTFTVLTHRAKGHLEGKLVAPNNEIETIDIVPIEDGESYALRFVPKETGNHYIHVTLDGAPMRDSPFRLRVGGTDVSDPTAVSASGEGLVKGATGQKCEFIISTVNAGAGILQVQMDGPSKVTLDAYELEKGYKVRYTPLAPGEYFSSIKYNGVHIPGSPFKIPVEGKVLGGNGYNETSFVKIDALSKTLTGTVAVAPEYHGDASKVTAKGAGLNKFFPGRPAAFQIDTGLAGQDLLMVGVVTARGPCEEVVVRHQGNGQYVCTYRVPDRVKGFVFIRYGDQQIPGSPFAIHP</sequence>
<dbReference type="PROSITE" id="PS00019">
    <property type="entry name" value="ACTININ_1"/>
    <property type="match status" value="1"/>
</dbReference>
<comment type="similarity">
    <text evidence="1">Belongs to the filamin family.</text>
</comment>
<evidence type="ECO:0000256" key="1">
    <source>
        <dbReference type="ARBA" id="ARBA00009238"/>
    </source>
</evidence>
<name>A0A8S1H932_9PELO</name>
<dbReference type="GO" id="GO:0051015">
    <property type="term" value="F:actin filament binding"/>
    <property type="evidence" value="ECO:0007669"/>
    <property type="project" value="InterPro"/>
</dbReference>
<feature type="repeat" description="Filamin" evidence="4">
    <location>
        <begin position="364"/>
        <end position="441"/>
    </location>
</feature>
<dbReference type="FunFam" id="2.60.40.10:FF:000140">
    <property type="entry name" value="FiLamiN (Actin binding protein) homolog"/>
    <property type="match status" value="1"/>
</dbReference>
<gene>
    <name evidence="7" type="ORF">CAUJ_LOCUS7893</name>
</gene>
<dbReference type="Gene3D" id="2.60.40.10">
    <property type="entry name" value="Immunoglobulins"/>
    <property type="match status" value="20"/>
</dbReference>
<dbReference type="Pfam" id="PF00307">
    <property type="entry name" value="CH"/>
    <property type="match status" value="2"/>
</dbReference>
<evidence type="ECO:0000256" key="5">
    <source>
        <dbReference type="SAM" id="MobiDB-lite"/>
    </source>
</evidence>
<dbReference type="InterPro" id="IPR001589">
    <property type="entry name" value="Actinin_actin-bd_CS"/>
</dbReference>
<dbReference type="InterPro" id="IPR001715">
    <property type="entry name" value="CH_dom"/>
</dbReference>
<feature type="repeat" description="Filamin" evidence="4">
    <location>
        <begin position="1950"/>
        <end position="2050"/>
    </location>
</feature>
<feature type="compositionally biased region" description="Basic and acidic residues" evidence="5">
    <location>
        <begin position="1557"/>
        <end position="1567"/>
    </location>
</feature>
<feature type="repeat" description="Filamin" evidence="4">
    <location>
        <begin position="1679"/>
        <end position="1771"/>
    </location>
</feature>
<evidence type="ECO:0000259" key="6">
    <source>
        <dbReference type="PROSITE" id="PS50021"/>
    </source>
</evidence>
<keyword evidence="8" id="KW-1185">Reference proteome</keyword>
<dbReference type="CDD" id="cd21311">
    <property type="entry name" value="CH_dFLNA-like_rpt1"/>
    <property type="match status" value="1"/>
</dbReference>
<organism evidence="7 8">
    <name type="scientific">Caenorhabditis auriculariae</name>
    <dbReference type="NCBI Taxonomy" id="2777116"/>
    <lineage>
        <taxon>Eukaryota</taxon>
        <taxon>Metazoa</taxon>
        <taxon>Ecdysozoa</taxon>
        <taxon>Nematoda</taxon>
        <taxon>Chromadorea</taxon>
        <taxon>Rhabditida</taxon>
        <taxon>Rhabditina</taxon>
        <taxon>Rhabditomorpha</taxon>
        <taxon>Rhabditoidea</taxon>
        <taxon>Rhabditidae</taxon>
        <taxon>Peloderinae</taxon>
        <taxon>Caenorhabditis</taxon>
    </lineage>
</organism>
<dbReference type="InterPro" id="IPR013783">
    <property type="entry name" value="Ig-like_fold"/>
</dbReference>
<evidence type="ECO:0000256" key="3">
    <source>
        <dbReference type="ARBA" id="ARBA00023203"/>
    </source>
</evidence>
<feature type="domain" description="Calponin-homology (CH)" evidence="6">
    <location>
        <begin position="151"/>
        <end position="254"/>
    </location>
</feature>
<feature type="repeat" description="Filamin" evidence="4">
    <location>
        <begin position="439"/>
        <end position="545"/>
    </location>
</feature>
<dbReference type="InterPro" id="IPR044801">
    <property type="entry name" value="Filamin"/>
</dbReference>
<feature type="repeat" description="Filamin" evidence="4">
    <location>
        <begin position="1153"/>
        <end position="1248"/>
    </location>
</feature>
<dbReference type="Pfam" id="PF00630">
    <property type="entry name" value="Filamin"/>
    <property type="match status" value="18"/>
</dbReference>
<dbReference type="Proteomes" id="UP000835052">
    <property type="component" value="Unassembled WGS sequence"/>
</dbReference>
<feature type="repeat" description="Filamin" evidence="4">
    <location>
        <begin position="2147"/>
        <end position="2241"/>
    </location>
</feature>
<dbReference type="InterPro" id="IPR001298">
    <property type="entry name" value="Filamin/ABP280_rpt"/>
</dbReference>
<feature type="repeat" description="Filamin" evidence="4">
    <location>
        <begin position="920"/>
        <end position="1012"/>
    </location>
</feature>
<dbReference type="PROSITE" id="PS50194">
    <property type="entry name" value="FILAMIN_REPEAT"/>
    <property type="match status" value="20"/>
</dbReference>
<dbReference type="PROSITE" id="PS50021">
    <property type="entry name" value="CH"/>
    <property type="match status" value="2"/>
</dbReference>
<dbReference type="InterPro" id="IPR017868">
    <property type="entry name" value="Filamin/ABP280_repeat-like"/>
</dbReference>
<feature type="repeat" description="Filamin" evidence="4">
    <location>
        <begin position="1584"/>
        <end position="1679"/>
    </location>
</feature>
<feature type="repeat" description="Filamin" evidence="4">
    <location>
        <begin position="633"/>
        <end position="729"/>
    </location>
</feature>
<keyword evidence="3" id="KW-0009">Actin-binding</keyword>
<feature type="repeat" description="Filamin" evidence="4">
    <location>
        <begin position="834"/>
        <end position="899"/>
    </location>
</feature>
<proteinExistence type="inferred from homology"/>
<dbReference type="PANTHER" id="PTHR38537">
    <property type="entry name" value="JITTERBUG, ISOFORM N"/>
    <property type="match status" value="1"/>
</dbReference>
<dbReference type="PANTHER" id="PTHR38537:SF8">
    <property type="entry name" value="FILAMIN-A"/>
    <property type="match status" value="1"/>
</dbReference>
<evidence type="ECO:0000313" key="7">
    <source>
        <dbReference type="EMBL" id="CAD6191974.1"/>
    </source>
</evidence>
<evidence type="ECO:0000256" key="4">
    <source>
        <dbReference type="PROSITE-ProRule" id="PRU00087"/>
    </source>
</evidence>
<feature type="repeat" description="Filamin" evidence="4">
    <location>
        <begin position="1345"/>
        <end position="1444"/>
    </location>
</feature>
<feature type="repeat" description="Filamin" evidence="4">
    <location>
        <begin position="2369"/>
        <end position="2463"/>
    </location>
</feature>
<dbReference type="SUPFAM" id="SSF81296">
    <property type="entry name" value="E set domains"/>
    <property type="match status" value="20"/>
</dbReference>
<feature type="compositionally biased region" description="Low complexity" evidence="5">
    <location>
        <begin position="1579"/>
        <end position="1596"/>
    </location>
</feature>
<dbReference type="OrthoDB" id="18740at2759"/>
<dbReference type="Gene3D" id="1.10.418.10">
    <property type="entry name" value="Calponin-like domain"/>
    <property type="match status" value="2"/>
</dbReference>
<dbReference type="InterPro" id="IPR014756">
    <property type="entry name" value="Ig_E-set"/>
</dbReference>
<reference evidence="7" key="1">
    <citation type="submission" date="2020-10" db="EMBL/GenBank/DDBJ databases">
        <authorList>
            <person name="Kikuchi T."/>
        </authorList>
    </citation>
    <scope>NUCLEOTIDE SEQUENCE</scope>
    <source>
        <strain evidence="7">NKZ352</strain>
    </source>
</reference>
<feature type="repeat" description="Filamin" evidence="4">
    <location>
        <begin position="1860"/>
        <end position="1952"/>
    </location>
</feature>
<feature type="repeat" description="Filamin" evidence="4">
    <location>
        <begin position="1249"/>
        <end position="1344"/>
    </location>
</feature>
<protein>
    <recommendedName>
        <fullName evidence="6">Calponin-homology (CH) domain-containing protein</fullName>
    </recommendedName>
</protein>
<evidence type="ECO:0000256" key="2">
    <source>
        <dbReference type="ARBA" id="ARBA00022737"/>
    </source>
</evidence>
<dbReference type="EMBL" id="CAJGYM010000024">
    <property type="protein sequence ID" value="CAD6191974.1"/>
    <property type="molecule type" value="Genomic_DNA"/>
</dbReference>
<dbReference type="SMART" id="SM00033">
    <property type="entry name" value="CH"/>
    <property type="match status" value="2"/>
</dbReference>
<feature type="repeat" description="Filamin" evidence="4">
    <location>
        <begin position="253"/>
        <end position="353"/>
    </location>
</feature>
<dbReference type="SMART" id="SM00557">
    <property type="entry name" value="IG_FLMN"/>
    <property type="match status" value="20"/>
</dbReference>
<dbReference type="CDD" id="cd21230">
    <property type="entry name" value="CH_FLN_rpt2"/>
    <property type="match status" value="1"/>
</dbReference>
<dbReference type="SUPFAM" id="SSF47576">
    <property type="entry name" value="Calponin-homology domain, CH-domain"/>
    <property type="match status" value="1"/>
</dbReference>
<dbReference type="GO" id="GO:0030036">
    <property type="term" value="P:actin cytoskeleton organization"/>
    <property type="evidence" value="ECO:0007669"/>
    <property type="project" value="InterPro"/>
</dbReference>
<comment type="caution">
    <text evidence="7">The sequence shown here is derived from an EMBL/GenBank/DDBJ whole genome shotgun (WGS) entry which is preliminary data.</text>
</comment>
<feature type="repeat" description="Filamin" evidence="4">
    <location>
        <begin position="538"/>
        <end position="629"/>
    </location>
</feature>
<feature type="region of interest" description="Disordered" evidence="5">
    <location>
        <begin position="1025"/>
        <end position="1045"/>
    </location>
</feature>
<feature type="repeat" description="Filamin" evidence="4">
    <location>
        <begin position="2053"/>
        <end position="2145"/>
    </location>
</feature>
<feature type="region of interest" description="Disordered" evidence="5">
    <location>
        <begin position="1557"/>
        <end position="1600"/>
    </location>
</feature>
<dbReference type="FunFam" id="1.10.418.10:FF:000006">
    <property type="entry name" value="Filamin-B isoform A"/>
    <property type="match status" value="1"/>
</dbReference>
<feature type="repeat" description="Filamin" evidence="4">
    <location>
        <begin position="1769"/>
        <end position="1857"/>
    </location>
</feature>
<dbReference type="InterPro" id="IPR036872">
    <property type="entry name" value="CH_dom_sf"/>
</dbReference>
<accession>A0A8S1H932</accession>
<feature type="compositionally biased region" description="Polar residues" evidence="5">
    <location>
        <begin position="1032"/>
        <end position="1045"/>
    </location>
</feature>
<dbReference type="FunFam" id="2.60.40.10:FF:000096">
    <property type="entry name" value="filamin-C isoform X2"/>
    <property type="match status" value="1"/>
</dbReference>
<feature type="repeat" description="Filamin" evidence="4">
    <location>
        <begin position="730"/>
        <end position="825"/>
    </location>
</feature>
<keyword evidence="2" id="KW-0677">Repeat</keyword>
<evidence type="ECO:0000313" key="8">
    <source>
        <dbReference type="Proteomes" id="UP000835052"/>
    </source>
</evidence>
<feature type="domain" description="Calponin-homology (CH)" evidence="6">
    <location>
        <begin position="29"/>
        <end position="135"/>
    </location>
</feature>
<feature type="repeat" description="Filamin" evidence="4">
    <location>
        <begin position="2244"/>
        <end position="2335"/>
    </location>
</feature>